<name>A0A9D2R175_9FIRM</name>
<reference evidence="1" key="2">
    <citation type="submission" date="2021-04" db="EMBL/GenBank/DDBJ databases">
        <authorList>
            <person name="Gilroy R."/>
        </authorList>
    </citation>
    <scope>NUCLEOTIDE SEQUENCE</scope>
    <source>
        <strain evidence="1">ChiHjej8B7-25341</strain>
    </source>
</reference>
<proteinExistence type="predicted"/>
<evidence type="ECO:0000313" key="2">
    <source>
        <dbReference type="Proteomes" id="UP000823851"/>
    </source>
</evidence>
<organism evidence="1 2">
    <name type="scientific">Candidatus Eisenbergiella stercorigallinarum</name>
    <dbReference type="NCBI Taxonomy" id="2838557"/>
    <lineage>
        <taxon>Bacteria</taxon>
        <taxon>Bacillati</taxon>
        <taxon>Bacillota</taxon>
        <taxon>Clostridia</taxon>
        <taxon>Lachnospirales</taxon>
        <taxon>Lachnospiraceae</taxon>
        <taxon>Eisenbergiella</taxon>
    </lineage>
</organism>
<accession>A0A9D2R175</accession>
<sequence>MALRYGEKQRLHHSRRSGRHFPPFLAHAPFYGKLADIGAADGSETEYEFLRKKKDEES</sequence>
<dbReference type="EMBL" id="DWUW01000204">
    <property type="protein sequence ID" value="HJD31731.1"/>
    <property type="molecule type" value="Genomic_DNA"/>
</dbReference>
<reference evidence="1" key="1">
    <citation type="journal article" date="2021" name="PeerJ">
        <title>Extensive microbial diversity within the chicken gut microbiome revealed by metagenomics and culture.</title>
        <authorList>
            <person name="Gilroy R."/>
            <person name="Ravi A."/>
            <person name="Getino M."/>
            <person name="Pursley I."/>
            <person name="Horton D.L."/>
            <person name="Alikhan N.F."/>
            <person name="Baker D."/>
            <person name="Gharbi K."/>
            <person name="Hall N."/>
            <person name="Watson M."/>
            <person name="Adriaenssens E.M."/>
            <person name="Foster-Nyarko E."/>
            <person name="Jarju S."/>
            <person name="Secka A."/>
            <person name="Antonio M."/>
            <person name="Oren A."/>
            <person name="Chaudhuri R.R."/>
            <person name="La Ragione R."/>
            <person name="Hildebrand F."/>
            <person name="Pallen M.J."/>
        </authorList>
    </citation>
    <scope>NUCLEOTIDE SEQUENCE</scope>
    <source>
        <strain evidence="1">ChiHjej8B7-25341</strain>
    </source>
</reference>
<comment type="caution">
    <text evidence="1">The sequence shown here is derived from an EMBL/GenBank/DDBJ whole genome shotgun (WGS) entry which is preliminary data.</text>
</comment>
<gene>
    <name evidence="1" type="ORF">H9912_07290</name>
</gene>
<evidence type="ECO:0000313" key="1">
    <source>
        <dbReference type="EMBL" id="HJD31731.1"/>
    </source>
</evidence>
<dbReference type="AlphaFoldDB" id="A0A9D2R175"/>
<dbReference type="Proteomes" id="UP000823851">
    <property type="component" value="Unassembled WGS sequence"/>
</dbReference>
<protein>
    <submittedName>
        <fullName evidence="1">Uncharacterized protein</fullName>
    </submittedName>
</protein>